<evidence type="ECO:0000256" key="11">
    <source>
        <dbReference type="ARBA" id="ARBA00022787"/>
    </source>
</evidence>
<dbReference type="GO" id="GO:0042981">
    <property type="term" value="P:regulation of apoptotic process"/>
    <property type="evidence" value="ECO:0007669"/>
    <property type="project" value="TreeGrafter"/>
</dbReference>
<evidence type="ECO:0000256" key="10">
    <source>
        <dbReference type="ARBA" id="ARBA00022777"/>
    </source>
</evidence>
<dbReference type="SUPFAM" id="SSF56112">
    <property type="entry name" value="Protein kinase-like (PK-like)"/>
    <property type="match status" value="1"/>
</dbReference>
<dbReference type="SMART" id="SM00220">
    <property type="entry name" value="S_TKc"/>
    <property type="match status" value="1"/>
</dbReference>
<keyword evidence="6" id="KW-0723">Serine/threonine-protein kinase</keyword>
<comment type="caution">
    <text evidence="20">The sequence shown here is derived from an EMBL/GenBank/DDBJ whole genome shotgun (WGS) entry which is preliminary data.</text>
</comment>
<dbReference type="Proteomes" id="UP001431783">
    <property type="component" value="Unassembled WGS sequence"/>
</dbReference>
<keyword evidence="13" id="KW-0067">ATP-binding</keyword>
<dbReference type="InterPro" id="IPR011009">
    <property type="entry name" value="Kinase-like_dom_sf"/>
</dbReference>
<dbReference type="GO" id="GO:0004674">
    <property type="term" value="F:protein serine/threonine kinase activity"/>
    <property type="evidence" value="ECO:0007669"/>
    <property type="project" value="UniProtKB-KW"/>
</dbReference>
<dbReference type="InterPro" id="IPR008271">
    <property type="entry name" value="Ser/Thr_kinase_AS"/>
</dbReference>
<feature type="domain" description="Protein kinase" evidence="19">
    <location>
        <begin position="168"/>
        <end position="512"/>
    </location>
</feature>
<keyword evidence="14" id="KW-0460">Magnesium</keyword>
<dbReference type="InterPro" id="IPR000719">
    <property type="entry name" value="Prot_kinase_dom"/>
</dbReference>
<comment type="cofactor">
    <cofactor evidence="1">
        <name>Mg(2+)</name>
        <dbReference type="ChEBI" id="CHEBI:18420"/>
    </cofactor>
</comment>
<keyword evidence="12" id="KW-0472">Membrane</keyword>
<accession>A0AAW1TRU7</accession>
<evidence type="ECO:0000256" key="14">
    <source>
        <dbReference type="ARBA" id="ARBA00022842"/>
    </source>
</evidence>
<evidence type="ECO:0000256" key="12">
    <source>
        <dbReference type="ARBA" id="ARBA00022792"/>
    </source>
</evidence>
<dbReference type="InterPro" id="IPR051511">
    <property type="entry name" value="MitoQC_Scaffold_Kinases"/>
</dbReference>
<evidence type="ECO:0000256" key="15">
    <source>
        <dbReference type="ARBA" id="ARBA00022946"/>
    </source>
</evidence>
<dbReference type="GO" id="GO:0005829">
    <property type="term" value="C:cytosol"/>
    <property type="evidence" value="ECO:0007669"/>
    <property type="project" value="UniProtKB-SubCell"/>
</dbReference>
<dbReference type="GO" id="GO:0005743">
    <property type="term" value="C:mitochondrial inner membrane"/>
    <property type="evidence" value="ECO:0007669"/>
    <property type="project" value="UniProtKB-SubCell"/>
</dbReference>
<evidence type="ECO:0000313" key="21">
    <source>
        <dbReference type="Proteomes" id="UP001431783"/>
    </source>
</evidence>
<dbReference type="EC" id="2.7.11.1" evidence="5"/>
<dbReference type="GO" id="GO:0090141">
    <property type="term" value="P:positive regulation of mitochondrial fission"/>
    <property type="evidence" value="ECO:0007669"/>
    <property type="project" value="TreeGrafter"/>
</dbReference>
<dbReference type="PANTHER" id="PTHR22972">
    <property type="entry name" value="SERINE/THREONINE PROTEIN KINASE"/>
    <property type="match status" value="1"/>
</dbReference>
<keyword evidence="11" id="KW-1000">Mitochondrion outer membrane</keyword>
<dbReference type="Pfam" id="PF00069">
    <property type="entry name" value="Pkinase"/>
    <property type="match status" value="1"/>
</dbReference>
<sequence>MSIRAVTRLFKHGTHILRNLCRRDLHEINIADKINVVPKVPAASQQNTSQLHNRVIPRNFVFRNVGLQIGLQARKILIDNVLNRVTNSLAGELRKKAARRILYGDSAPFFALVGVSLASGTGIITKEEELEGVCWEIREAISKMKWNYNDVNIEEVHSEENPITLKDLSFGQPIAKGSNAVVYAAKLKEKNIEEKCLGESGEPKTVEIKLEKDETKFPFALKMMFNYDIQSSSMAILKAMYRETVPARMYYSQGEDWELDLANRKRHLPPHPNIVAIFSVFTDLIPELESGRTLYPDALPARIHADGFGRNMSLFLLMKRYDSTLEKYLNNREVSTRTSILLLSQLLEGVAHLTSHKIAHRDLKSDNLLLDCTEDDAPILVISDFGCCLADKSNGLFLSYNSSEIDKGGNAALMAPEIYTQRPGTFSVLNYAKSDLWSAGTIAYEIFGMFNPFYGGKGQAKLKNSTYNDEDLSDLPETVPVIVRVLIRNILSRNPNKRLDPEIAANVVQLFLWAPSSWLREARKLPSSAEILQWLLSLTTKVLCEGRVIPNFADPQNLEGVSRGRRTYPEYLLISSFLCRASISNIRLALSWIQSNVYENDY</sequence>
<proteinExistence type="predicted"/>
<evidence type="ECO:0000256" key="13">
    <source>
        <dbReference type="ARBA" id="ARBA00022840"/>
    </source>
</evidence>
<evidence type="ECO:0000256" key="4">
    <source>
        <dbReference type="ARBA" id="ARBA00004572"/>
    </source>
</evidence>
<evidence type="ECO:0000256" key="3">
    <source>
        <dbReference type="ARBA" id="ARBA00004514"/>
    </source>
</evidence>
<keyword evidence="9" id="KW-0547">Nucleotide-binding</keyword>
<protein>
    <recommendedName>
        <fullName evidence="5">non-specific serine/threonine protein kinase</fullName>
        <ecNumber evidence="5">2.7.11.1</ecNumber>
    </recommendedName>
</protein>
<gene>
    <name evidence="20" type="ORF">WA026_003601</name>
</gene>
<dbReference type="EMBL" id="JARQZJ010000001">
    <property type="protein sequence ID" value="KAK9869879.1"/>
    <property type="molecule type" value="Genomic_DNA"/>
</dbReference>
<keyword evidence="8" id="KW-0479">Metal-binding</keyword>
<evidence type="ECO:0000256" key="1">
    <source>
        <dbReference type="ARBA" id="ARBA00001946"/>
    </source>
</evidence>
<organism evidence="20 21">
    <name type="scientific">Henosepilachna vigintioctopunctata</name>
    <dbReference type="NCBI Taxonomy" id="420089"/>
    <lineage>
        <taxon>Eukaryota</taxon>
        <taxon>Metazoa</taxon>
        <taxon>Ecdysozoa</taxon>
        <taxon>Arthropoda</taxon>
        <taxon>Hexapoda</taxon>
        <taxon>Insecta</taxon>
        <taxon>Pterygota</taxon>
        <taxon>Neoptera</taxon>
        <taxon>Endopterygota</taxon>
        <taxon>Coleoptera</taxon>
        <taxon>Polyphaga</taxon>
        <taxon>Cucujiformia</taxon>
        <taxon>Coccinelloidea</taxon>
        <taxon>Coccinellidae</taxon>
        <taxon>Epilachninae</taxon>
        <taxon>Epilachnini</taxon>
        <taxon>Henosepilachna</taxon>
    </lineage>
</organism>
<keyword evidence="12" id="KW-0999">Mitochondrion inner membrane</keyword>
<name>A0AAW1TRU7_9CUCU</name>
<dbReference type="GO" id="GO:0000422">
    <property type="term" value="P:autophagy of mitochondrion"/>
    <property type="evidence" value="ECO:0007669"/>
    <property type="project" value="TreeGrafter"/>
</dbReference>
<evidence type="ECO:0000256" key="6">
    <source>
        <dbReference type="ARBA" id="ARBA00022527"/>
    </source>
</evidence>
<comment type="subcellular location">
    <subcellularLocation>
        <location evidence="3">Cytoplasm</location>
        <location evidence="3">Cytosol</location>
    </subcellularLocation>
    <subcellularLocation>
        <location evidence="2">Mitochondrion inner membrane</location>
        <topology evidence="2">Single-pass membrane protein</topology>
    </subcellularLocation>
    <subcellularLocation>
        <location evidence="4">Mitochondrion outer membrane</location>
        <topology evidence="4">Single-pass membrane protein</topology>
    </subcellularLocation>
</comment>
<evidence type="ECO:0000259" key="19">
    <source>
        <dbReference type="PROSITE" id="PS50011"/>
    </source>
</evidence>
<dbReference type="GO" id="GO:0046872">
    <property type="term" value="F:metal ion binding"/>
    <property type="evidence" value="ECO:0007669"/>
    <property type="project" value="UniProtKB-KW"/>
</dbReference>
<evidence type="ECO:0000256" key="5">
    <source>
        <dbReference type="ARBA" id="ARBA00012513"/>
    </source>
</evidence>
<dbReference type="PROSITE" id="PS00108">
    <property type="entry name" value="PROTEIN_KINASE_ST"/>
    <property type="match status" value="1"/>
</dbReference>
<keyword evidence="7" id="KW-0808">Transferase</keyword>
<dbReference type="Gene3D" id="1.10.510.10">
    <property type="entry name" value="Transferase(Phosphotransferase) domain 1"/>
    <property type="match status" value="1"/>
</dbReference>
<evidence type="ECO:0000256" key="2">
    <source>
        <dbReference type="ARBA" id="ARBA00004434"/>
    </source>
</evidence>
<evidence type="ECO:0000256" key="18">
    <source>
        <dbReference type="ARBA" id="ARBA00048679"/>
    </source>
</evidence>
<keyword evidence="15" id="KW-0809">Transit peptide</keyword>
<evidence type="ECO:0000256" key="17">
    <source>
        <dbReference type="ARBA" id="ARBA00047899"/>
    </source>
</evidence>
<dbReference type="GO" id="GO:0005524">
    <property type="term" value="F:ATP binding"/>
    <property type="evidence" value="ECO:0007669"/>
    <property type="project" value="UniProtKB-KW"/>
</dbReference>
<dbReference type="PROSITE" id="PS50011">
    <property type="entry name" value="PROTEIN_KINASE_DOM"/>
    <property type="match status" value="1"/>
</dbReference>
<keyword evidence="10" id="KW-0418">Kinase</keyword>
<keyword evidence="21" id="KW-1185">Reference proteome</keyword>
<keyword evidence="16" id="KW-0496">Mitochondrion</keyword>
<comment type="catalytic activity">
    <reaction evidence="18">
        <text>L-seryl-[protein] + ATP = O-phospho-L-seryl-[protein] + ADP + H(+)</text>
        <dbReference type="Rhea" id="RHEA:17989"/>
        <dbReference type="Rhea" id="RHEA-COMP:9863"/>
        <dbReference type="Rhea" id="RHEA-COMP:11604"/>
        <dbReference type="ChEBI" id="CHEBI:15378"/>
        <dbReference type="ChEBI" id="CHEBI:29999"/>
        <dbReference type="ChEBI" id="CHEBI:30616"/>
        <dbReference type="ChEBI" id="CHEBI:83421"/>
        <dbReference type="ChEBI" id="CHEBI:456216"/>
        <dbReference type="EC" id="2.7.11.1"/>
    </reaction>
</comment>
<evidence type="ECO:0000313" key="20">
    <source>
        <dbReference type="EMBL" id="KAK9869879.1"/>
    </source>
</evidence>
<dbReference type="AlphaFoldDB" id="A0AAW1TRU7"/>
<dbReference type="PANTHER" id="PTHR22972:SF7">
    <property type="entry name" value="SERINE_THREONINE-PROTEIN KINASE PINK1, MITOCHONDRIAL"/>
    <property type="match status" value="1"/>
</dbReference>
<evidence type="ECO:0000256" key="9">
    <source>
        <dbReference type="ARBA" id="ARBA00022741"/>
    </source>
</evidence>
<evidence type="ECO:0000256" key="7">
    <source>
        <dbReference type="ARBA" id="ARBA00022679"/>
    </source>
</evidence>
<evidence type="ECO:0000256" key="8">
    <source>
        <dbReference type="ARBA" id="ARBA00022723"/>
    </source>
</evidence>
<dbReference type="GO" id="GO:0005741">
    <property type="term" value="C:mitochondrial outer membrane"/>
    <property type="evidence" value="ECO:0007669"/>
    <property type="project" value="UniProtKB-SubCell"/>
</dbReference>
<evidence type="ECO:0000256" key="16">
    <source>
        <dbReference type="ARBA" id="ARBA00023128"/>
    </source>
</evidence>
<comment type="catalytic activity">
    <reaction evidence="17">
        <text>L-threonyl-[protein] + ATP = O-phospho-L-threonyl-[protein] + ADP + H(+)</text>
        <dbReference type="Rhea" id="RHEA:46608"/>
        <dbReference type="Rhea" id="RHEA-COMP:11060"/>
        <dbReference type="Rhea" id="RHEA-COMP:11605"/>
        <dbReference type="ChEBI" id="CHEBI:15378"/>
        <dbReference type="ChEBI" id="CHEBI:30013"/>
        <dbReference type="ChEBI" id="CHEBI:30616"/>
        <dbReference type="ChEBI" id="CHEBI:61977"/>
        <dbReference type="ChEBI" id="CHEBI:456216"/>
        <dbReference type="EC" id="2.7.11.1"/>
    </reaction>
</comment>
<reference evidence="20 21" key="1">
    <citation type="submission" date="2023-03" db="EMBL/GenBank/DDBJ databases">
        <title>Genome insight into feeding habits of ladybird beetles.</title>
        <authorList>
            <person name="Li H.-S."/>
            <person name="Huang Y.-H."/>
            <person name="Pang H."/>
        </authorList>
    </citation>
    <scope>NUCLEOTIDE SEQUENCE [LARGE SCALE GENOMIC DNA]</scope>
    <source>
        <strain evidence="20">SYSU_2023b</strain>
        <tissue evidence="20">Whole body</tissue>
    </source>
</reference>